<protein>
    <recommendedName>
        <fullName evidence="6">Periplasmic protein</fullName>
    </recommendedName>
</protein>
<evidence type="ECO:0008006" key="6">
    <source>
        <dbReference type="Google" id="ProtNLM"/>
    </source>
</evidence>
<keyword evidence="5" id="KW-1185">Reference proteome</keyword>
<keyword evidence="1" id="KW-0472">Membrane</keyword>
<dbReference type="EMBL" id="AE002098">
    <property type="protein sequence ID" value="AAF41981.1"/>
    <property type="molecule type" value="Genomic_DNA"/>
</dbReference>
<keyword evidence="2" id="KW-0732">Signal</keyword>
<proteinExistence type="predicted"/>
<dbReference type="HOGENOM" id="CLU_2650692_0_0_4"/>
<dbReference type="PaxDb" id="122586-NMB1546"/>
<dbReference type="PATRIC" id="fig|122586.8.peg.1977"/>
<feature type="transmembrane region" description="Helical" evidence="1">
    <location>
        <begin position="59"/>
        <end position="80"/>
    </location>
</feature>
<evidence type="ECO:0000256" key="2">
    <source>
        <dbReference type="SAM" id="SignalP"/>
    </source>
</evidence>
<accession>Q9JS37</accession>
<name>Q9JS37_NEIMB</name>
<dbReference type="EMBL" id="AE002098">
    <property type="protein sequence ID" value="AAF41901.1"/>
    <property type="molecule type" value="Genomic_DNA"/>
</dbReference>
<reference evidence="4" key="2">
    <citation type="submission" date="2005-05" db="EMBL/GenBank/DDBJ databases">
        <authorList>
            <person name="Tettelin H."/>
            <person name="Saunders N.J."/>
            <person name="Heidelberg J."/>
            <person name="Jeffries A.C."/>
            <person name="Nelson K.E."/>
            <person name="Eisen J.A."/>
            <person name="Ketchum K.A."/>
            <person name="Hood D.W."/>
            <person name="Ciecko A."/>
            <person name="Peden J.F."/>
            <person name="Dodson R.J."/>
            <person name="Nelson W.C."/>
            <person name="Gwinn M.L."/>
            <person name="Peterson J.D."/>
            <person name="Hickey E.K."/>
            <person name="Haft D.H."/>
            <person name="Salzberg S.L."/>
            <person name="White O."/>
            <person name="Fleischmann R.D."/>
            <person name="Dougherty B.A."/>
            <person name="Mason T.M."/>
            <person name="Parksey D.S."/>
            <person name="Blair E."/>
            <person name="Cittone H."/>
            <person name="Clark E.B."/>
            <person name="Cotton M.D."/>
            <person name="Utterback T.R."/>
            <person name="Khouri H.M."/>
            <person name="Qin H."/>
            <person name="Vamathevan J."/>
            <person name="Gill J."/>
            <person name="Scarlato V."/>
            <person name="Masignani V."/>
            <person name="DeBoy R.T."/>
            <person name="Pizza M."/>
            <person name="Grandi G."/>
            <person name="Sun L."/>
            <person name="Smith H.O."/>
            <person name="Fraser C.M."/>
            <person name="Moxon E.R."/>
            <person name="Rappuoli R."/>
            <person name="Venter J.C."/>
        </authorList>
    </citation>
    <scope>NUCLEOTIDE SEQUENCE</scope>
    <source>
        <strain evidence="4">MC58</strain>
    </source>
</reference>
<evidence type="ECO:0000313" key="4">
    <source>
        <dbReference type="EMBL" id="AAF41981.1"/>
    </source>
</evidence>
<reference evidence="4 5" key="1">
    <citation type="journal article" date="2000" name="Science">
        <title>Complete genome sequence of Neisseria meningitidis serogroup B strain MC58.</title>
        <authorList>
            <person name="Tettelin H."/>
            <person name="Saunders N.J."/>
            <person name="Heidelberg J."/>
            <person name="Jeffries A.C."/>
            <person name="Nelson K.E."/>
            <person name="Eisen J.A."/>
            <person name="Ketchum K.A."/>
            <person name="Hood D.W."/>
            <person name="Peden J.F."/>
            <person name="Dodson R.J."/>
            <person name="Nelson W.C."/>
            <person name="Gwinn M.L."/>
            <person name="DeBoy R."/>
            <person name="Peterson J.D."/>
            <person name="Hickey E.K."/>
            <person name="Haft D.H."/>
            <person name="Salzberg S.L."/>
            <person name="White O."/>
            <person name="Fleischmann R.D."/>
            <person name="Dougherty B.A."/>
            <person name="Mason T."/>
            <person name="Ciecko A."/>
            <person name="Parksey D.S."/>
            <person name="Blair E."/>
            <person name="Cittone H."/>
            <person name="Clark E.B."/>
            <person name="Cotton M.D."/>
            <person name="Utterback T.R."/>
            <person name="Khouri H."/>
            <person name="Qin H."/>
            <person name="Vamathevan J."/>
            <person name="Gill J."/>
            <person name="Scarlato V."/>
            <person name="Masignani V."/>
            <person name="Pizza M."/>
            <person name="Grandi G."/>
            <person name="Sun L."/>
            <person name="Smith H.O."/>
            <person name="Fraser C.M."/>
            <person name="Moxon E.R."/>
            <person name="Rappuoli R."/>
            <person name="Venter J.C."/>
        </authorList>
    </citation>
    <scope>NUCLEOTIDE SEQUENCE [LARGE SCALE GENOMIC DNA]</scope>
    <source>
        <strain evidence="4 5">MC58</strain>
    </source>
</reference>
<keyword evidence="1" id="KW-1133">Transmembrane helix</keyword>
<dbReference type="AlphaFoldDB" id="Q9JS37"/>
<gene>
    <name evidence="3" type="ordered locus">NMB1546</name>
    <name evidence="4" type="ordered locus">NMB1631</name>
</gene>
<evidence type="ECO:0000313" key="5">
    <source>
        <dbReference type="Proteomes" id="UP000000425"/>
    </source>
</evidence>
<feature type="chain" id="PRO_5010148249" description="Periplasmic protein" evidence="2">
    <location>
        <begin position="44"/>
        <end position="94"/>
    </location>
</feature>
<dbReference type="STRING" id="122586.NMB1546"/>
<evidence type="ECO:0000256" key="1">
    <source>
        <dbReference type="SAM" id="Phobius"/>
    </source>
</evidence>
<feature type="signal peptide" evidence="2">
    <location>
        <begin position="1"/>
        <end position="43"/>
    </location>
</feature>
<dbReference type="KEGG" id="nme:NMB1546"/>
<sequence length="94" mass="10197">MKQVKKSSYFKYQKRKKTMNIVKKYAVKAALAAGIFTPAIVMADTFDPSAIGTQVANVIMGFVSMVSAVGMAAITVILAIQGFKMAWSMIKSVK</sequence>
<dbReference type="PIR" id="E81071">
    <property type="entry name" value="E81071"/>
</dbReference>
<dbReference type="KEGG" id="nme:NMB1631"/>
<keyword evidence="1" id="KW-0812">Transmembrane</keyword>
<organism evidence="4 5">
    <name type="scientific">Neisseria meningitidis serogroup B (strain ATCC BAA-335 / MC58)</name>
    <dbReference type="NCBI Taxonomy" id="122586"/>
    <lineage>
        <taxon>Bacteria</taxon>
        <taxon>Pseudomonadati</taxon>
        <taxon>Pseudomonadota</taxon>
        <taxon>Betaproteobacteria</taxon>
        <taxon>Neisseriales</taxon>
        <taxon>Neisseriaceae</taxon>
        <taxon>Neisseria</taxon>
    </lineage>
</organism>
<evidence type="ECO:0000313" key="3">
    <source>
        <dbReference type="EMBL" id="AAF41901.1"/>
    </source>
</evidence>
<dbReference type="Proteomes" id="UP000000425">
    <property type="component" value="Chromosome"/>
</dbReference>